<protein>
    <submittedName>
        <fullName evidence="2">T9SS type A sorting domain-containing protein</fullName>
    </submittedName>
</protein>
<dbReference type="Pfam" id="PF18962">
    <property type="entry name" value="Por_Secre_tail"/>
    <property type="match status" value="1"/>
</dbReference>
<dbReference type="AlphaFoldDB" id="A0A8T9Q6R9"/>
<organism evidence="2 3">
    <name type="scientific">Hymenobacter cellulosilyticus</name>
    <dbReference type="NCBI Taxonomy" id="2932248"/>
    <lineage>
        <taxon>Bacteria</taxon>
        <taxon>Pseudomonadati</taxon>
        <taxon>Bacteroidota</taxon>
        <taxon>Cytophagia</taxon>
        <taxon>Cytophagales</taxon>
        <taxon>Hymenobacteraceae</taxon>
        <taxon>Hymenobacter</taxon>
    </lineage>
</organism>
<keyword evidence="3" id="KW-1185">Reference proteome</keyword>
<dbReference type="InterPro" id="IPR026444">
    <property type="entry name" value="Secre_tail"/>
</dbReference>
<dbReference type="Gene3D" id="2.80.10.50">
    <property type="match status" value="1"/>
</dbReference>
<name>A0A8T9Q6R9_9BACT</name>
<evidence type="ECO:0000313" key="2">
    <source>
        <dbReference type="EMBL" id="UOQ73306.1"/>
    </source>
</evidence>
<reference evidence="2" key="1">
    <citation type="submission" date="2022-04" db="EMBL/GenBank/DDBJ databases">
        <title>Hymenobacter sp. isolated from the air.</title>
        <authorList>
            <person name="Won M."/>
            <person name="Lee C.-M."/>
            <person name="Woen H.-Y."/>
            <person name="Kwon S.-W."/>
        </authorList>
    </citation>
    <scope>NUCLEOTIDE SEQUENCE</scope>
    <source>
        <strain evidence="2">5116S-3</strain>
    </source>
</reference>
<proteinExistence type="predicted"/>
<gene>
    <name evidence="2" type="ORF">MUN79_04900</name>
</gene>
<dbReference type="InterPro" id="IPR013431">
    <property type="entry name" value="Delta_60_rpt"/>
</dbReference>
<dbReference type="KEGG" id="hcu:MUN79_04900"/>
<feature type="domain" description="Secretion system C-terminal sorting" evidence="1">
    <location>
        <begin position="153"/>
        <end position="225"/>
    </location>
</feature>
<dbReference type="Pfam" id="PF17164">
    <property type="entry name" value="DUF5122"/>
    <property type="match status" value="3"/>
</dbReference>
<dbReference type="Proteomes" id="UP000831796">
    <property type="component" value="Chromosome"/>
</dbReference>
<dbReference type="EMBL" id="CP095046">
    <property type="protein sequence ID" value="UOQ73306.1"/>
    <property type="molecule type" value="Genomic_DNA"/>
</dbReference>
<sequence>MMQPDGRLLVSGLGASFNGQPTPYGLTRLTVDGAVDATYSGLSEGYSPLVVQPNGQLLAVRNNAANVLATSAVVRLNADGSLDTSFSPVATPQSFFNGDDIVTGAVVQPADNKILLYGSFRYVAGQLRMGLARLTNTTLATRNALAIQPLHAYPNPAYEAVTVKLPAAVQARPASLLDLQGRPVRTWTIPARQGEASLSLEALPAGVYLLQVQDAGGVYQQKVMVRH</sequence>
<accession>A0A8T9Q6R9</accession>
<dbReference type="NCBIfam" id="TIGR04183">
    <property type="entry name" value="Por_Secre_tail"/>
    <property type="match status" value="1"/>
</dbReference>
<dbReference type="RefSeq" id="WP_244676660.1">
    <property type="nucleotide sequence ID" value="NZ_CP095046.1"/>
</dbReference>
<evidence type="ECO:0000313" key="3">
    <source>
        <dbReference type="Proteomes" id="UP000831796"/>
    </source>
</evidence>
<evidence type="ECO:0000259" key="1">
    <source>
        <dbReference type="Pfam" id="PF18962"/>
    </source>
</evidence>